<protein>
    <submittedName>
        <fullName evidence="1">Methyltransferase</fullName>
    </submittedName>
</protein>
<organism evidence="1 2">
    <name type="scientific">Streptomyces endophyticus</name>
    <dbReference type="NCBI Taxonomy" id="714166"/>
    <lineage>
        <taxon>Bacteria</taxon>
        <taxon>Bacillati</taxon>
        <taxon>Actinomycetota</taxon>
        <taxon>Actinomycetes</taxon>
        <taxon>Kitasatosporales</taxon>
        <taxon>Streptomycetaceae</taxon>
        <taxon>Streptomyces</taxon>
    </lineage>
</organism>
<proteinExistence type="predicted"/>
<dbReference type="RefSeq" id="WP_326013670.1">
    <property type="nucleotide sequence ID" value="NZ_JAOZYC010000001.1"/>
</dbReference>
<reference evidence="1 2" key="1">
    <citation type="submission" date="2022-10" db="EMBL/GenBank/DDBJ databases">
        <authorList>
            <person name="Xie J."/>
            <person name="Shen N."/>
        </authorList>
    </citation>
    <scope>NUCLEOTIDE SEQUENCE [LARGE SCALE GENOMIC DNA]</scope>
    <source>
        <strain evidence="1 2">YIM65594</strain>
    </source>
</reference>
<dbReference type="Gene3D" id="3.40.50.150">
    <property type="entry name" value="Vaccinia Virus protein VP39"/>
    <property type="match status" value="1"/>
</dbReference>
<dbReference type="GO" id="GO:0032259">
    <property type="term" value="P:methylation"/>
    <property type="evidence" value="ECO:0007669"/>
    <property type="project" value="UniProtKB-KW"/>
</dbReference>
<comment type="caution">
    <text evidence="1">The sequence shown here is derived from an EMBL/GenBank/DDBJ whole genome shotgun (WGS) entry which is preliminary data.</text>
</comment>
<evidence type="ECO:0000313" key="2">
    <source>
        <dbReference type="Proteomes" id="UP001354931"/>
    </source>
</evidence>
<sequence>MRRTATGAALLDQLPPPLPAEQIIALNQPKADLHTSRTYEWNGWTFDVPPGVFLPGWTSRMIHEWLLDGRIEVKGRRYAAMGAGLGVETVTAGVRGADAIYAIDVHEESVVAAARHYERLAGRSADSAFIPVVGDLFDGLPAGVRLDVVTFNPPAVSQAVSDDPHVVRNTCVGAPLLERFFAQLADRDLLAPGGEVFVIASNTADLHTIVRHALDHGFEPEIAHLHDWQDGVLTFLFRLTRTTESTRTTEGAPA</sequence>
<dbReference type="EMBL" id="JAOZYC010000001">
    <property type="protein sequence ID" value="MEB8336102.1"/>
    <property type="molecule type" value="Genomic_DNA"/>
</dbReference>
<evidence type="ECO:0000313" key="1">
    <source>
        <dbReference type="EMBL" id="MEB8336102.1"/>
    </source>
</evidence>
<name>A0ABU6EZT2_9ACTN</name>
<keyword evidence="2" id="KW-1185">Reference proteome</keyword>
<keyword evidence="1" id="KW-0489">Methyltransferase</keyword>
<dbReference type="Proteomes" id="UP001354931">
    <property type="component" value="Unassembled WGS sequence"/>
</dbReference>
<dbReference type="InterPro" id="IPR029063">
    <property type="entry name" value="SAM-dependent_MTases_sf"/>
</dbReference>
<keyword evidence="1" id="KW-0808">Transferase</keyword>
<dbReference type="SUPFAM" id="SSF53335">
    <property type="entry name" value="S-adenosyl-L-methionine-dependent methyltransferases"/>
    <property type="match status" value="1"/>
</dbReference>
<dbReference type="GO" id="GO:0008168">
    <property type="term" value="F:methyltransferase activity"/>
    <property type="evidence" value="ECO:0007669"/>
    <property type="project" value="UniProtKB-KW"/>
</dbReference>
<gene>
    <name evidence="1" type="ORF">OKJ99_01025</name>
</gene>
<accession>A0ABU6EZT2</accession>